<feature type="domain" description="GGDEF" evidence="3">
    <location>
        <begin position="268"/>
        <end position="401"/>
    </location>
</feature>
<keyword evidence="5" id="KW-1185">Reference proteome</keyword>
<dbReference type="EMBL" id="JAKLJA010000007">
    <property type="protein sequence ID" value="MCG5074132.1"/>
    <property type="molecule type" value="Genomic_DNA"/>
</dbReference>
<accession>A0A9X1RQW9</accession>
<dbReference type="InterPro" id="IPR035919">
    <property type="entry name" value="EAL_sf"/>
</dbReference>
<feature type="transmembrane region" description="Helical" evidence="1">
    <location>
        <begin position="185"/>
        <end position="207"/>
    </location>
</feature>
<dbReference type="Gene3D" id="3.30.70.270">
    <property type="match status" value="1"/>
</dbReference>
<dbReference type="Pfam" id="PF00563">
    <property type="entry name" value="EAL"/>
    <property type="match status" value="1"/>
</dbReference>
<gene>
    <name evidence="4" type="ORF">L5014_12290</name>
</gene>
<dbReference type="NCBIfam" id="TIGR00254">
    <property type="entry name" value="GGDEF"/>
    <property type="match status" value="1"/>
</dbReference>
<feature type="transmembrane region" description="Helical" evidence="1">
    <location>
        <begin position="108"/>
        <end position="129"/>
    </location>
</feature>
<comment type="caution">
    <text evidence="4">The sequence shown here is derived from an EMBL/GenBank/DDBJ whole genome shotgun (WGS) entry which is preliminary data.</text>
</comment>
<dbReference type="PANTHER" id="PTHR33121">
    <property type="entry name" value="CYCLIC DI-GMP PHOSPHODIESTERASE PDEF"/>
    <property type="match status" value="1"/>
</dbReference>
<dbReference type="InterPro" id="IPR050706">
    <property type="entry name" value="Cyclic-di-GMP_PDE-like"/>
</dbReference>
<evidence type="ECO:0000313" key="5">
    <source>
        <dbReference type="Proteomes" id="UP001139308"/>
    </source>
</evidence>
<feature type="domain" description="EAL" evidence="2">
    <location>
        <begin position="410"/>
        <end position="660"/>
    </location>
</feature>
<keyword evidence="1" id="KW-0472">Membrane</keyword>
<dbReference type="SMART" id="SM00052">
    <property type="entry name" value="EAL"/>
    <property type="match status" value="1"/>
</dbReference>
<feature type="transmembrane region" description="Helical" evidence="1">
    <location>
        <begin position="160"/>
        <end position="179"/>
    </location>
</feature>
<evidence type="ECO:0000259" key="3">
    <source>
        <dbReference type="PROSITE" id="PS50887"/>
    </source>
</evidence>
<dbReference type="Gene3D" id="3.20.20.450">
    <property type="entry name" value="EAL domain"/>
    <property type="match status" value="1"/>
</dbReference>
<dbReference type="SUPFAM" id="SSF141868">
    <property type="entry name" value="EAL domain-like"/>
    <property type="match status" value="1"/>
</dbReference>
<dbReference type="InterPro" id="IPR043128">
    <property type="entry name" value="Rev_trsase/Diguanyl_cyclase"/>
</dbReference>
<dbReference type="GO" id="GO:0071111">
    <property type="term" value="F:cyclic-guanylate-specific phosphodiesterase activity"/>
    <property type="evidence" value="ECO:0007669"/>
    <property type="project" value="InterPro"/>
</dbReference>
<dbReference type="RefSeq" id="WP_238463892.1">
    <property type="nucleotide sequence ID" value="NZ_JAKLJA010000007.1"/>
</dbReference>
<dbReference type="InterPro" id="IPR029787">
    <property type="entry name" value="Nucleotide_cyclase"/>
</dbReference>
<dbReference type="CDD" id="cd01949">
    <property type="entry name" value="GGDEF"/>
    <property type="match status" value="1"/>
</dbReference>
<sequence>MKKQPDAEAVITSIRAPYRWLIRPERAPLIEKAKYDAFRTELPFLYGILIAIACGLALTHVRYAPSWLAIYLPLPLGAACVVRMVYWLRTTGWRRPATSSGNPVRIRLGLGAVLAFGFACWALALYPYGDALAKSNVAVGVFGAAVGCAFCLVYMRARPVVVTIVALAPFAPLILFSLLNGEYASTAIAIDLVLMAGALAFVFRGYYARLAQLIRSQQRLARRREWAARLAEENFRLANVDALTLLPNRQRFFLDLDALLQARSGDRSAFAVGLLEVDGLKPLDHLFGREFRDHVLKEVGRRLSLLANPDVIIARAGDRTFGLIVRGNVMDSQLRQMGTMIRFHLEQPYNVSEKLARLSVSVGFAVYPEAGAIAQHLYERAEFALQHAKTVRRGDTVVFEQGHEKAIRRESEIEHHLRRADLEKELSVHFQPIFDVSSKGIVAFEALARWKSPVLGVIPPTDFVAVAERTHLIHALTGVLLRKTLDAASAWPAQIRVSFNLSARDLSSPGAIDTIIGIVLASGIAAHRINFEVTETALINDIDRAGEALLALKRTGAHIYLDDFGTGYSNLNYIHRLPLDVVKIDRSFIADIAEQESARIVVQTIVDLCHRLSLDCIAEGVETASQVNVLVRAGCSVMQGYFFGRPIGGSDVVDSFLSNGFLNEFSGHHS</sequence>
<protein>
    <submittedName>
        <fullName evidence="4">EAL domain-containing protein</fullName>
    </submittedName>
</protein>
<evidence type="ECO:0000259" key="2">
    <source>
        <dbReference type="PROSITE" id="PS50883"/>
    </source>
</evidence>
<feature type="transmembrane region" description="Helical" evidence="1">
    <location>
        <begin position="67"/>
        <end position="88"/>
    </location>
</feature>
<organism evidence="4 5">
    <name type="scientific">Paraburkholderia tagetis</name>
    <dbReference type="NCBI Taxonomy" id="2913261"/>
    <lineage>
        <taxon>Bacteria</taxon>
        <taxon>Pseudomonadati</taxon>
        <taxon>Pseudomonadota</taxon>
        <taxon>Betaproteobacteria</taxon>
        <taxon>Burkholderiales</taxon>
        <taxon>Burkholderiaceae</taxon>
        <taxon>Paraburkholderia</taxon>
    </lineage>
</organism>
<dbReference type="PROSITE" id="PS50883">
    <property type="entry name" value="EAL"/>
    <property type="match status" value="1"/>
</dbReference>
<feature type="transmembrane region" description="Helical" evidence="1">
    <location>
        <begin position="42"/>
        <end position="61"/>
    </location>
</feature>
<dbReference type="SMART" id="SM00267">
    <property type="entry name" value="GGDEF"/>
    <property type="match status" value="1"/>
</dbReference>
<dbReference type="CDD" id="cd01948">
    <property type="entry name" value="EAL"/>
    <property type="match status" value="1"/>
</dbReference>
<evidence type="ECO:0000256" key="1">
    <source>
        <dbReference type="SAM" id="Phobius"/>
    </source>
</evidence>
<feature type="transmembrane region" description="Helical" evidence="1">
    <location>
        <begin position="135"/>
        <end position="153"/>
    </location>
</feature>
<reference evidence="4" key="1">
    <citation type="submission" date="2022-01" db="EMBL/GenBank/DDBJ databases">
        <title>Genome sequence and assembly of Parabukholderia sp. RG36.</title>
        <authorList>
            <person name="Chhetri G."/>
        </authorList>
    </citation>
    <scope>NUCLEOTIDE SEQUENCE</scope>
    <source>
        <strain evidence="4">RG36</strain>
    </source>
</reference>
<dbReference type="Pfam" id="PF00990">
    <property type="entry name" value="GGDEF"/>
    <property type="match status" value="1"/>
</dbReference>
<dbReference type="PANTHER" id="PTHR33121:SF71">
    <property type="entry name" value="OXYGEN SENSOR PROTEIN DOSP"/>
    <property type="match status" value="1"/>
</dbReference>
<name>A0A9X1RQW9_9BURK</name>
<dbReference type="PROSITE" id="PS50887">
    <property type="entry name" value="GGDEF"/>
    <property type="match status" value="1"/>
</dbReference>
<keyword evidence="1" id="KW-1133">Transmembrane helix</keyword>
<evidence type="ECO:0000313" key="4">
    <source>
        <dbReference type="EMBL" id="MCG5074132.1"/>
    </source>
</evidence>
<proteinExistence type="predicted"/>
<keyword evidence="1" id="KW-0812">Transmembrane</keyword>
<dbReference type="InterPro" id="IPR001633">
    <property type="entry name" value="EAL_dom"/>
</dbReference>
<dbReference type="InterPro" id="IPR000160">
    <property type="entry name" value="GGDEF_dom"/>
</dbReference>
<dbReference type="Proteomes" id="UP001139308">
    <property type="component" value="Unassembled WGS sequence"/>
</dbReference>
<dbReference type="AlphaFoldDB" id="A0A9X1RQW9"/>
<dbReference type="SUPFAM" id="SSF55073">
    <property type="entry name" value="Nucleotide cyclase"/>
    <property type="match status" value="1"/>
</dbReference>